<evidence type="ECO:0000313" key="1">
    <source>
        <dbReference type="EMBL" id="CUP94828.1"/>
    </source>
</evidence>
<reference evidence="1 2" key="1">
    <citation type="submission" date="2015-09" db="EMBL/GenBank/DDBJ databases">
        <authorList>
            <consortium name="Pathogen Informatics"/>
        </authorList>
    </citation>
    <scope>NUCLEOTIDE SEQUENCE [LARGE SCALE GENOMIC DNA]</scope>
    <source>
        <strain evidence="1 2">2789STDY5834880</strain>
    </source>
</reference>
<dbReference type="AlphaFoldDB" id="A0A174SGJ4"/>
<dbReference type="STRING" id="47678.ERS852494_03516"/>
<dbReference type="EMBL" id="CZAI01000009">
    <property type="protein sequence ID" value="CUP94828.1"/>
    <property type="molecule type" value="Genomic_DNA"/>
</dbReference>
<evidence type="ECO:0000313" key="2">
    <source>
        <dbReference type="Proteomes" id="UP000095657"/>
    </source>
</evidence>
<dbReference type="Proteomes" id="UP000095657">
    <property type="component" value="Unassembled WGS sequence"/>
</dbReference>
<dbReference type="RefSeq" id="WP_022348145.1">
    <property type="nucleotide sequence ID" value="NZ_CZAI01000009.1"/>
</dbReference>
<accession>A0A174SGJ4</accession>
<name>A0A174SGJ4_9BACE</name>
<proteinExistence type="predicted"/>
<gene>
    <name evidence="1" type="ORF">ERS852494_03516</name>
</gene>
<protein>
    <submittedName>
        <fullName evidence="1">Uncharacterized protein</fullName>
    </submittedName>
</protein>
<organism evidence="1 2">
    <name type="scientific">Bacteroides caccae</name>
    <dbReference type="NCBI Taxonomy" id="47678"/>
    <lineage>
        <taxon>Bacteria</taxon>
        <taxon>Pseudomonadati</taxon>
        <taxon>Bacteroidota</taxon>
        <taxon>Bacteroidia</taxon>
        <taxon>Bacteroidales</taxon>
        <taxon>Bacteroidaceae</taxon>
        <taxon>Bacteroides</taxon>
    </lineage>
</organism>
<sequence>MANYATNIFHASTENKQDLNKIEAFLDDNFNGFVNRYGDTVDAEFDSRWEYPEKEINELIALLVAKDKIYIRILTYELEDEYVSFRIFSQGKWNIKLS</sequence>